<proteinExistence type="predicted"/>
<dbReference type="GeneID" id="81367020"/>
<name>A0A9W9W522_9EURO</name>
<dbReference type="AlphaFoldDB" id="A0A9W9W522"/>
<dbReference type="RefSeq" id="XP_056490774.1">
    <property type="nucleotide sequence ID" value="XM_056628040.1"/>
</dbReference>
<comment type="caution">
    <text evidence="1">The sequence shown here is derived from an EMBL/GenBank/DDBJ whole genome shotgun (WGS) entry which is preliminary data.</text>
</comment>
<sequence length="168" mass="18571">MSCSRSNVAKATETLVRRPRTPTLEITKDRPSRPPSTELYLPRFDDNPSVRTQFVASFISHFAPSCPVLDGKTGKAVRLQDTFPAFVGSSPILDKAVTAMSCALLAKRRKDFQLLSYSTRLYGEALKTVHSRIANASRCGLDELFATVIFQLYEVWSALPAMSIPISS</sequence>
<evidence type="ECO:0000313" key="2">
    <source>
        <dbReference type="Proteomes" id="UP001147747"/>
    </source>
</evidence>
<gene>
    <name evidence="1" type="ORF">N7509_003403</name>
</gene>
<evidence type="ECO:0000313" key="1">
    <source>
        <dbReference type="EMBL" id="KAJ5403532.1"/>
    </source>
</evidence>
<dbReference type="Proteomes" id="UP001147747">
    <property type="component" value="Unassembled WGS sequence"/>
</dbReference>
<keyword evidence="2" id="KW-1185">Reference proteome</keyword>
<dbReference type="EMBL" id="JAPZBU010000005">
    <property type="protein sequence ID" value="KAJ5403532.1"/>
    <property type="molecule type" value="Genomic_DNA"/>
</dbReference>
<reference evidence="1" key="1">
    <citation type="submission" date="2022-12" db="EMBL/GenBank/DDBJ databases">
        <authorList>
            <person name="Petersen C."/>
        </authorList>
    </citation>
    <scope>NUCLEOTIDE SEQUENCE</scope>
    <source>
        <strain evidence="1">IBT 29677</strain>
    </source>
</reference>
<organism evidence="1 2">
    <name type="scientific">Penicillium cosmopolitanum</name>
    <dbReference type="NCBI Taxonomy" id="1131564"/>
    <lineage>
        <taxon>Eukaryota</taxon>
        <taxon>Fungi</taxon>
        <taxon>Dikarya</taxon>
        <taxon>Ascomycota</taxon>
        <taxon>Pezizomycotina</taxon>
        <taxon>Eurotiomycetes</taxon>
        <taxon>Eurotiomycetidae</taxon>
        <taxon>Eurotiales</taxon>
        <taxon>Aspergillaceae</taxon>
        <taxon>Penicillium</taxon>
    </lineage>
</organism>
<dbReference type="OrthoDB" id="4491390at2759"/>
<reference evidence="1" key="2">
    <citation type="journal article" date="2023" name="IMA Fungus">
        <title>Comparative genomic study of the Penicillium genus elucidates a diverse pangenome and 15 lateral gene transfer events.</title>
        <authorList>
            <person name="Petersen C."/>
            <person name="Sorensen T."/>
            <person name="Nielsen M.R."/>
            <person name="Sondergaard T.E."/>
            <person name="Sorensen J.L."/>
            <person name="Fitzpatrick D.A."/>
            <person name="Frisvad J.C."/>
            <person name="Nielsen K.L."/>
        </authorList>
    </citation>
    <scope>NUCLEOTIDE SEQUENCE</scope>
    <source>
        <strain evidence="1">IBT 29677</strain>
    </source>
</reference>
<accession>A0A9W9W522</accession>
<protein>
    <submittedName>
        <fullName evidence="1">Uncharacterized protein</fullName>
    </submittedName>
</protein>